<dbReference type="PANTHER" id="PTHR33755">
    <property type="entry name" value="TOXIN PARE1-RELATED"/>
    <property type="match status" value="1"/>
</dbReference>
<name>A0A4R4D809_9PROT</name>
<dbReference type="EMBL" id="SKBM01000024">
    <property type="protein sequence ID" value="TCZ55965.1"/>
    <property type="molecule type" value="Genomic_DNA"/>
</dbReference>
<comment type="caution">
    <text evidence="3">The sequence shown here is derived from an EMBL/GenBank/DDBJ whole genome shotgun (WGS) entry which is preliminary data.</text>
</comment>
<evidence type="ECO:0000313" key="3">
    <source>
        <dbReference type="EMBL" id="TCZ55965.1"/>
    </source>
</evidence>
<evidence type="ECO:0000256" key="2">
    <source>
        <dbReference type="ARBA" id="ARBA00022649"/>
    </source>
</evidence>
<evidence type="ECO:0000313" key="4">
    <source>
        <dbReference type="Proteomes" id="UP000295023"/>
    </source>
</evidence>
<accession>A0A4R4D809</accession>
<protein>
    <submittedName>
        <fullName evidence="3">Type II toxin-antitoxin system RelE/ParE family toxin</fullName>
    </submittedName>
</protein>
<sequence length="109" mass="12013">MSGAAGRPARLTAAARRDLREAMAWIQQDNPAAARRLRDAVQRAAERIGDFPRSGALRPEFLPPGRRLLVLAGLPYVLVYSEATQPPTILRLLHAARDLPDVLRRDLPG</sequence>
<reference evidence="3 4" key="1">
    <citation type="submission" date="2019-03" db="EMBL/GenBank/DDBJ databases">
        <title>Paracraurococcus aquatilis NE82 genome sequence.</title>
        <authorList>
            <person name="Zhao Y."/>
            <person name="Du Z."/>
        </authorList>
    </citation>
    <scope>NUCLEOTIDE SEQUENCE [LARGE SCALE GENOMIC DNA]</scope>
    <source>
        <strain evidence="3 4">NE82</strain>
    </source>
</reference>
<dbReference type="Proteomes" id="UP000295023">
    <property type="component" value="Unassembled WGS sequence"/>
</dbReference>
<keyword evidence="4" id="KW-1185">Reference proteome</keyword>
<dbReference type="InterPro" id="IPR007712">
    <property type="entry name" value="RelE/ParE_toxin"/>
</dbReference>
<keyword evidence="2" id="KW-1277">Toxin-antitoxin system</keyword>
<dbReference type="AlphaFoldDB" id="A0A4R4D809"/>
<comment type="similarity">
    <text evidence="1">Belongs to the RelE toxin family.</text>
</comment>
<dbReference type="InterPro" id="IPR051803">
    <property type="entry name" value="TA_system_RelE-like_toxin"/>
</dbReference>
<dbReference type="Pfam" id="PF05016">
    <property type="entry name" value="ParE_toxin"/>
    <property type="match status" value="1"/>
</dbReference>
<evidence type="ECO:0000256" key="1">
    <source>
        <dbReference type="ARBA" id="ARBA00006226"/>
    </source>
</evidence>
<dbReference type="InterPro" id="IPR035093">
    <property type="entry name" value="RelE/ParE_toxin_dom_sf"/>
</dbReference>
<dbReference type="Gene3D" id="3.30.2310.20">
    <property type="entry name" value="RelE-like"/>
    <property type="match status" value="1"/>
</dbReference>
<organism evidence="3 4">
    <name type="scientific">Roseicella aquatilis</name>
    <dbReference type="NCBI Taxonomy" id="2527868"/>
    <lineage>
        <taxon>Bacteria</taxon>
        <taxon>Pseudomonadati</taxon>
        <taxon>Pseudomonadota</taxon>
        <taxon>Alphaproteobacteria</taxon>
        <taxon>Acetobacterales</taxon>
        <taxon>Roseomonadaceae</taxon>
        <taxon>Roseicella</taxon>
    </lineage>
</organism>
<dbReference type="OrthoDB" id="8369899at2"/>
<gene>
    <name evidence="3" type="ORF">EXY23_20420</name>
</gene>
<proteinExistence type="inferred from homology"/>
<dbReference type="RefSeq" id="WP_132293895.1">
    <property type="nucleotide sequence ID" value="NZ_SKBM01000024.1"/>
</dbReference>